<comment type="caution">
    <text evidence="2">The sequence shown here is derived from an EMBL/GenBank/DDBJ whole genome shotgun (WGS) entry which is preliminary data.</text>
</comment>
<dbReference type="Proteomes" id="UP001172155">
    <property type="component" value="Unassembled WGS sequence"/>
</dbReference>
<evidence type="ECO:0000313" key="2">
    <source>
        <dbReference type="EMBL" id="KAK0750084.1"/>
    </source>
</evidence>
<dbReference type="InterPro" id="IPR010730">
    <property type="entry name" value="HET"/>
</dbReference>
<dbReference type="PANTHER" id="PTHR24148:SF82">
    <property type="entry name" value="HETEROKARYON INCOMPATIBILITY DOMAIN-CONTAINING PROTEIN"/>
    <property type="match status" value="1"/>
</dbReference>
<accession>A0AA40F2Y6</accession>
<reference evidence="2" key="1">
    <citation type="submission" date="2023-06" db="EMBL/GenBank/DDBJ databases">
        <title>Genome-scale phylogeny and comparative genomics of the fungal order Sordariales.</title>
        <authorList>
            <consortium name="Lawrence Berkeley National Laboratory"/>
            <person name="Hensen N."/>
            <person name="Bonometti L."/>
            <person name="Westerberg I."/>
            <person name="Brannstrom I.O."/>
            <person name="Guillou S."/>
            <person name="Cros-Aarteil S."/>
            <person name="Calhoun S."/>
            <person name="Haridas S."/>
            <person name="Kuo A."/>
            <person name="Mondo S."/>
            <person name="Pangilinan J."/>
            <person name="Riley R."/>
            <person name="LaButti K."/>
            <person name="Andreopoulos B."/>
            <person name="Lipzen A."/>
            <person name="Chen C."/>
            <person name="Yanf M."/>
            <person name="Daum C."/>
            <person name="Ng V."/>
            <person name="Clum A."/>
            <person name="Steindorff A."/>
            <person name="Ohm R."/>
            <person name="Martin F."/>
            <person name="Silar P."/>
            <person name="Natvig D."/>
            <person name="Lalanne C."/>
            <person name="Gautier V."/>
            <person name="Ament-velasquez S.L."/>
            <person name="Kruys A."/>
            <person name="Hutchinson M.I."/>
            <person name="Powell A.J."/>
            <person name="Barry K."/>
            <person name="Miller A.N."/>
            <person name="Grigoriev I.V."/>
            <person name="Debuchy R."/>
            <person name="Gladieux P."/>
            <person name="Thoren M.H."/>
            <person name="Johannesson H."/>
        </authorList>
    </citation>
    <scope>NUCLEOTIDE SEQUENCE</scope>
    <source>
        <strain evidence="2">SMH3187-1</strain>
    </source>
</reference>
<evidence type="ECO:0000259" key="1">
    <source>
        <dbReference type="Pfam" id="PF06985"/>
    </source>
</evidence>
<dbReference type="InterPro" id="IPR052895">
    <property type="entry name" value="HetReg/Transcr_Mod"/>
</dbReference>
<dbReference type="Pfam" id="PF26639">
    <property type="entry name" value="Het-6_barrel"/>
    <property type="match status" value="1"/>
</dbReference>
<dbReference type="AlphaFoldDB" id="A0AA40F2Y6"/>
<organism evidence="2 3">
    <name type="scientific">Schizothecium vesticola</name>
    <dbReference type="NCBI Taxonomy" id="314040"/>
    <lineage>
        <taxon>Eukaryota</taxon>
        <taxon>Fungi</taxon>
        <taxon>Dikarya</taxon>
        <taxon>Ascomycota</taxon>
        <taxon>Pezizomycotina</taxon>
        <taxon>Sordariomycetes</taxon>
        <taxon>Sordariomycetidae</taxon>
        <taxon>Sordariales</taxon>
        <taxon>Schizotheciaceae</taxon>
        <taxon>Schizothecium</taxon>
    </lineage>
</organism>
<proteinExistence type="predicted"/>
<dbReference type="PANTHER" id="PTHR24148">
    <property type="entry name" value="ANKYRIN REPEAT DOMAIN-CONTAINING PROTEIN 39 HOMOLOG-RELATED"/>
    <property type="match status" value="1"/>
</dbReference>
<protein>
    <submittedName>
        <fullName evidence="2">Heterokaryon incompatibility protein-domain-containing protein</fullName>
    </submittedName>
</protein>
<sequence length="704" mass="80304">MDVVGNFISLYSLLPFSPSKTQIRLLHVQPSSNHDDPIKCSLSVHNLDKSLKFTALSYEWGRPPRKHDHKPTVRINYLWTLEIQVNLDIALRHLRQPDKPLLIWVDAVCINQNDNAEKSQQVGLMAEIYGSASHTYVWLGPSANGSDLAMKTLRKVGEGMLKETSGTSPRQQFEDLTRDAAASEWNRQSPDELLRLAPNLIQEYIPDASFCSAECRILLSRSYWTRMWVQQEVVLSPSPVICCGSIMVDWDAFEAGLVFINLLMHHASYGVLSKHGRTDTTFDFSTWVHSEETNYEKRYFSQWTASERKNYEQLGKGWIYEVEALRRLRGQWPRGKRSSPAGPSFIRVIAEAHCGVVRHEVSDQHDRVYGLAGMAGDIPRLVQFGFQITYNLPCSEFYANAARAIIMSGGVDLLAVSNREKFKTMPSWVPDWRARMLVPRGGYPWETRFSATKKLHVPDNIDRHIEWDDPLHLEGCVVDRVDHLGPSWQPRAAGHIPQGRLTHGFLLSVQEIISMSGERQKKLEKWVYNSETGADGALWRMPVADQHQGTVNTGGESDYLLQGYLGVMKDLDKRFILDTKMWAMFRKGFNVEFEEFPKPGDVKPFPPTEESTAEFNVKDGYYNMMTRQSGTRPFVGDLGYIGLVPDFAEHGDILVLFRNAKFPYVLRKKLHGKQAGNYELVGEAYIHGIMYGQYETEFVQFELV</sequence>
<name>A0AA40F2Y6_9PEZI</name>
<gene>
    <name evidence="2" type="ORF">B0T18DRAFT_408205</name>
</gene>
<dbReference type="EMBL" id="JAUKUD010000003">
    <property type="protein sequence ID" value="KAK0750084.1"/>
    <property type="molecule type" value="Genomic_DNA"/>
</dbReference>
<feature type="domain" description="Heterokaryon incompatibility" evidence="1">
    <location>
        <begin position="53"/>
        <end position="232"/>
    </location>
</feature>
<keyword evidence="3" id="KW-1185">Reference proteome</keyword>
<evidence type="ECO:0000313" key="3">
    <source>
        <dbReference type="Proteomes" id="UP001172155"/>
    </source>
</evidence>
<dbReference type="Pfam" id="PF06985">
    <property type="entry name" value="HET"/>
    <property type="match status" value="1"/>
</dbReference>